<dbReference type="PANTHER" id="PTHR30537:SF66">
    <property type="entry name" value="IRON-REGULATED VIRULENCE REGULATORY PROTEIN IRGB"/>
    <property type="match status" value="1"/>
</dbReference>
<dbReference type="Pfam" id="PF03466">
    <property type="entry name" value="LysR_substrate"/>
    <property type="match status" value="1"/>
</dbReference>
<evidence type="ECO:0000313" key="6">
    <source>
        <dbReference type="EMBL" id="NYH20611.1"/>
    </source>
</evidence>
<keyword evidence="2" id="KW-0805">Transcription regulation</keyword>
<dbReference type="Gene3D" id="1.10.10.10">
    <property type="entry name" value="Winged helix-like DNA-binding domain superfamily/Winged helix DNA-binding domain"/>
    <property type="match status" value="1"/>
</dbReference>
<dbReference type="InterPro" id="IPR000847">
    <property type="entry name" value="LysR_HTH_N"/>
</dbReference>
<evidence type="ECO:0000259" key="5">
    <source>
        <dbReference type="PROSITE" id="PS50931"/>
    </source>
</evidence>
<sequence length="325" mass="36133">MSESIHYRLLRADVDEVDMGEGEIRNLNYLRVFMAVVEQGSFTAAADRLCISKSLVSEYLSRLEAEIDTQLVRRSTRKIAPTDAGHTLYLAAQEFVSHLHETVGSIRRLRHESTGLLRVAAPSAFSTALLGRIVAMFVNRHPHIDVEIVCNDLDVDLIGQRIDLAFETGWPKKKGFRMKLLGSFEQCLVASPDYARQHAAPCHPNDLPSAHWISHDGLANSAYSLFVNNGQSARIHTHGRLKVQSVLLALQLVLAGAGVGVFPDYLVAKDLHEGRLCRLLPAWTTPPGGFYAFRTAARHASIRERLFLDAVQTYLSDAERERAIA</sequence>
<dbReference type="GO" id="GO:0003700">
    <property type="term" value="F:DNA-binding transcription factor activity"/>
    <property type="evidence" value="ECO:0007669"/>
    <property type="project" value="InterPro"/>
</dbReference>
<evidence type="ECO:0000313" key="7">
    <source>
        <dbReference type="Proteomes" id="UP000540929"/>
    </source>
</evidence>
<organism evidence="6 7">
    <name type="scientific">Paraburkholderia bryophila</name>
    <dbReference type="NCBI Taxonomy" id="420952"/>
    <lineage>
        <taxon>Bacteria</taxon>
        <taxon>Pseudomonadati</taxon>
        <taxon>Pseudomonadota</taxon>
        <taxon>Betaproteobacteria</taxon>
        <taxon>Burkholderiales</taxon>
        <taxon>Burkholderiaceae</taxon>
        <taxon>Paraburkholderia</taxon>
    </lineage>
</organism>
<dbReference type="FunFam" id="1.10.10.10:FF:000001">
    <property type="entry name" value="LysR family transcriptional regulator"/>
    <property type="match status" value="1"/>
</dbReference>
<keyword evidence="7" id="KW-1185">Reference proteome</keyword>
<dbReference type="Pfam" id="PF00126">
    <property type="entry name" value="HTH_1"/>
    <property type="match status" value="1"/>
</dbReference>
<comment type="similarity">
    <text evidence="1">Belongs to the LysR transcriptional regulatory family.</text>
</comment>
<evidence type="ECO:0000256" key="4">
    <source>
        <dbReference type="ARBA" id="ARBA00023163"/>
    </source>
</evidence>
<reference evidence="6 7" key="1">
    <citation type="submission" date="2020-07" db="EMBL/GenBank/DDBJ databases">
        <title>Exploring microbial biodiversity for novel pathways involved in the catabolism of aromatic compounds derived from lignin.</title>
        <authorList>
            <person name="Elkins J."/>
        </authorList>
    </citation>
    <scope>NUCLEOTIDE SEQUENCE [LARGE SCALE GENOMIC DNA]</scope>
    <source>
        <strain evidence="6 7">H2C3C</strain>
    </source>
</reference>
<dbReference type="InterPro" id="IPR005119">
    <property type="entry name" value="LysR_subst-bd"/>
</dbReference>
<dbReference type="InterPro" id="IPR036390">
    <property type="entry name" value="WH_DNA-bd_sf"/>
</dbReference>
<dbReference type="GO" id="GO:0006351">
    <property type="term" value="P:DNA-templated transcription"/>
    <property type="evidence" value="ECO:0007669"/>
    <property type="project" value="TreeGrafter"/>
</dbReference>
<evidence type="ECO:0000256" key="3">
    <source>
        <dbReference type="ARBA" id="ARBA00023125"/>
    </source>
</evidence>
<name>A0A7Y9WI11_9BURK</name>
<dbReference type="PROSITE" id="PS50931">
    <property type="entry name" value="HTH_LYSR"/>
    <property type="match status" value="1"/>
</dbReference>
<dbReference type="InterPro" id="IPR036388">
    <property type="entry name" value="WH-like_DNA-bd_sf"/>
</dbReference>
<proteinExistence type="inferred from homology"/>
<dbReference type="CDD" id="cd08422">
    <property type="entry name" value="PBP2_CrgA_like"/>
    <property type="match status" value="1"/>
</dbReference>
<dbReference type="EMBL" id="JACCAS010000001">
    <property type="protein sequence ID" value="NYH20611.1"/>
    <property type="molecule type" value="Genomic_DNA"/>
</dbReference>
<dbReference type="SUPFAM" id="SSF46785">
    <property type="entry name" value="Winged helix' DNA-binding domain"/>
    <property type="match status" value="1"/>
</dbReference>
<gene>
    <name evidence="6" type="ORF">GGD40_000090</name>
</gene>
<evidence type="ECO:0000256" key="2">
    <source>
        <dbReference type="ARBA" id="ARBA00023015"/>
    </source>
</evidence>
<dbReference type="InterPro" id="IPR058163">
    <property type="entry name" value="LysR-type_TF_proteobact-type"/>
</dbReference>
<dbReference type="PANTHER" id="PTHR30537">
    <property type="entry name" value="HTH-TYPE TRANSCRIPTIONAL REGULATOR"/>
    <property type="match status" value="1"/>
</dbReference>
<protein>
    <submittedName>
        <fullName evidence="6">DNA-binding transcriptional LysR family regulator</fullName>
    </submittedName>
</protein>
<dbReference type="GO" id="GO:0043565">
    <property type="term" value="F:sequence-specific DNA binding"/>
    <property type="evidence" value="ECO:0007669"/>
    <property type="project" value="TreeGrafter"/>
</dbReference>
<dbReference type="AlphaFoldDB" id="A0A7Y9WI11"/>
<keyword evidence="3 6" id="KW-0238">DNA-binding</keyword>
<feature type="domain" description="HTH lysR-type" evidence="5">
    <location>
        <begin position="25"/>
        <end position="82"/>
    </location>
</feature>
<evidence type="ECO:0000256" key="1">
    <source>
        <dbReference type="ARBA" id="ARBA00009437"/>
    </source>
</evidence>
<accession>A0A7Y9WI11</accession>
<dbReference type="Gene3D" id="3.40.190.290">
    <property type="match status" value="1"/>
</dbReference>
<dbReference type="SUPFAM" id="SSF53850">
    <property type="entry name" value="Periplasmic binding protein-like II"/>
    <property type="match status" value="1"/>
</dbReference>
<comment type="caution">
    <text evidence="6">The sequence shown here is derived from an EMBL/GenBank/DDBJ whole genome shotgun (WGS) entry which is preliminary data.</text>
</comment>
<keyword evidence="4" id="KW-0804">Transcription</keyword>
<dbReference type="Proteomes" id="UP000540929">
    <property type="component" value="Unassembled WGS sequence"/>
</dbReference>